<dbReference type="PANTHER" id="PTHR45748:SF14">
    <property type="entry name" value="1-PHOSPHATIDYLINOSITOL-3-PHOSPHATE 5-KINASE FAB1C-RELATED"/>
    <property type="match status" value="1"/>
</dbReference>
<proteinExistence type="predicted"/>
<dbReference type="SUPFAM" id="SSF57903">
    <property type="entry name" value="FYVE/PHD zinc finger"/>
    <property type="match status" value="1"/>
</dbReference>
<evidence type="ECO:0000256" key="3">
    <source>
        <dbReference type="ARBA" id="ARBA00022833"/>
    </source>
</evidence>
<feature type="region of interest" description="Disordered" evidence="5">
    <location>
        <begin position="1076"/>
        <end position="1110"/>
    </location>
</feature>
<dbReference type="Gene3D" id="3.50.7.10">
    <property type="entry name" value="GroEL"/>
    <property type="match status" value="1"/>
</dbReference>
<evidence type="ECO:0000259" key="6">
    <source>
        <dbReference type="PROSITE" id="PS50178"/>
    </source>
</evidence>
<feature type="compositionally biased region" description="Polar residues" evidence="5">
    <location>
        <begin position="186"/>
        <end position="209"/>
    </location>
</feature>
<feature type="region of interest" description="Disordered" evidence="5">
    <location>
        <begin position="1052"/>
        <end position="1071"/>
    </location>
</feature>
<feature type="region of interest" description="Disordered" evidence="5">
    <location>
        <begin position="172"/>
        <end position="209"/>
    </location>
</feature>
<dbReference type="AlphaFoldDB" id="A0A5J5AHZ8"/>
<organism evidence="7 8">
    <name type="scientific">Nyssa sinensis</name>
    <dbReference type="NCBI Taxonomy" id="561372"/>
    <lineage>
        <taxon>Eukaryota</taxon>
        <taxon>Viridiplantae</taxon>
        <taxon>Streptophyta</taxon>
        <taxon>Embryophyta</taxon>
        <taxon>Tracheophyta</taxon>
        <taxon>Spermatophyta</taxon>
        <taxon>Magnoliopsida</taxon>
        <taxon>eudicotyledons</taxon>
        <taxon>Gunneridae</taxon>
        <taxon>Pentapetalae</taxon>
        <taxon>asterids</taxon>
        <taxon>Cornales</taxon>
        <taxon>Nyssaceae</taxon>
        <taxon>Nyssa</taxon>
    </lineage>
</organism>
<evidence type="ECO:0000313" key="7">
    <source>
        <dbReference type="EMBL" id="KAA8529067.1"/>
    </source>
</evidence>
<gene>
    <name evidence="7" type="ORF">F0562_033445</name>
</gene>
<dbReference type="InterPro" id="IPR017455">
    <property type="entry name" value="Znf_FYVE-rel"/>
</dbReference>
<dbReference type="Proteomes" id="UP000325577">
    <property type="component" value="Linkage Group LG20"/>
</dbReference>
<sequence>MADNICKMCSECEISFTDTCHRYHCRSCGRVLCRNCVWGYGSLGIVASGNMKSTGEAGIDIKACKFCSLGRYSDKIYPSESPRQSPEPASPSFSSERYDGYSPHAVTKSCTTSFTGHPSPVSIRFSPSSRSDEEEDDDSGKNFFSPLSEYYHDTSDIDSSSVSARHEFYSFKSVGSSPSDSPSRIHITSNRVGRSVQQEQGGTPRSQNDATFDQEIMAVLRRPESGTEDPENTDDCTDDLSIFRDQCDKLQKPLDFENNGLIWFPPPPEDEDDEAENNFFSYDDEDDDIGESGAMFSSSSSLSSIFPAKEKQNEGHKEPLRAVVQGHFRALVSQLLQGEGIKVGKENNTEDWLDIVTSIAWQAANFVKPDTSQGGSMDPGDYVKIKCVASGNPSESILIKGVVCTKNIKHKRMTSQYRNPRLLLLGGALEYLRVPNQLASFDTLLQQEIDHLKMIVSKIESLRPNVLLVEKSVSSYAQEYLLAKEISLVLNVQKAIIGAYSQFNRRPSKTLMFFEGCPRRLGCTVLLKGSCREELKKVKHVVQYAVFAAYHLSLETSFLADEGASLPKMKVKPSITVPERTTADNAISVICNSVSPSNDQVAGDITDSSEGLTGRSFKLGEQELLSDRPNSDHNSSPASMNFGVGNLISDAYNDNLVSNVALEDLRGPTVLPSGIRNHAQQELLENTGQERRQPGEIYEKTHSERIDENEASSEYYSATDSHQSILVSFSSRCVLNGTVCERSRLLRIKFYGCFDKPLGRYLRDDLFNPASCCRSCTEPAEAHVLCYTHQQGNLTINVRRLPSVKLPGERDGKIWMWHRCLRCAHIDGVPPATRRVVMSDAAWGLSFGKFLELSFSNHATANRIASCGHSLQRDCLRYYGFGSMVAFFRYSPIDILCVRLPPLVIEFNGHVQQDWIRKEAAELLTKMEALYAEILGVLNSIEQKCPSFGHEPSDTWELKDLLIKERNYYNELLQPTSEEASQLGHTTVDILELNRLRHSLLIGSHFWDRRLYSLDYLLKTRSPSTKATQDAASNAELKESKSDLFLKDGSFDSGHEENVSNCSKLQEFPRNDIQLEQKEKRTFPPAESGASEDSISVSVPAFQAGQNPLG</sequence>
<dbReference type="GO" id="GO:0005524">
    <property type="term" value="F:ATP binding"/>
    <property type="evidence" value="ECO:0007669"/>
    <property type="project" value="InterPro"/>
</dbReference>
<evidence type="ECO:0000256" key="2">
    <source>
        <dbReference type="ARBA" id="ARBA00022771"/>
    </source>
</evidence>
<dbReference type="PROSITE" id="PS50178">
    <property type="entry name" value="ZF_FYVE"/>
    <property type="match status" value="1"/>
</dbReference>
<reference evidence="7 8" key="1">
    <citation type="submission" date="2019-09" db="EMBL/GenBank/DDBJ databases">
        <title>A chromosome-level genome assembly of the Chinese tupelo Nyssa sinensis.</title>
        <authorList>
            <person name="Yang X."/>
            <person name="Kang M."/>
            <person name="Yang Y."/>
            <person name="Xiong H."/>
            <person name="Wang M."/>
            <person name="Zhang Z."/>
            <person name="Wang Z."/>
            <person name="Wu H."/>
            <person name="Ma T."/>
            <person name="Liu J."/>
            <person name="Xi Z."/>
        </authorList>
    </citation>
    <scope>NUCLEOTIDE SEQUENCE [LARGE SCALE GENOMIC DNA]</scope>
    <source>
        <strain evidence="7">J267</strain>
        <tissue evidence="7">Leaf</tissue>
    </source>
</reference>
<protein>
    <recommendedName>
        <fullName evidence="6">FYVE-type domain-containing protein</fullName>
    </recommendedName>
</protein>
<accession>A0A5J5AHZ8</accession>
<dbReference type="Gene3D" id="3.30.40.10">
    <property type="entry name" value="Zinc/RING finger domain, C3HC4 (zinc finger)"/>
    <property type="match status" value="1"/>
</dbReference>
<evidence type="ECO:0000256" key="4">
    <source>
        <dbReference type="PROSITE-ProRule" id="PRU00091"/>
    </source>
</evidence>
<name>A0A5J5AHZ8_9ASTE</name>
<dbReference type="FunFam" id="3.50.7.10:FF:000007">
    <property type="entry name" value="1-phosphatidylinositol 3-phosphate 5-kinase isoform X1"/>
    <property type="match status" value="1"/>
</dbReference>
<feature type="region of interest" description="Disordered" evidence="5">
    <location>
        <begin position="686"/>
        <end position="712"/>
    </location>
</feature>
<dbReference type="EMBL" id="CM018044">
    <property type="protein sequence ID" value="KAA8529067.1"/>
    <property type="molecule type" value="Genomic_DNA"/>
</dbReference>
<dbReference type="InterPro" id="IPR027409">
    <property type="entry name" value="GroEL-like_apical_dom_sf"/>
</dbReference>
<evidence type="ECO:0000256" key="1">
    <source>
        <dbReference type="ARBA" id="ARBA00022723"/>
    </source>
</evidence>
<feature type="region of interest" description="Disordered" evidence="5">
    <location>
        <begin position="77"/>
        <end position="145"/>
    </location>
</feature>
<dbReference type="PANTHER" id="PTHR45748">
    <property type="entry name" value="1-PHOSPHATIDYLINOSITOL 3-PHOSPHATE 5-KINASE-RELATED"/>
    <property type="match status" value="1"/>
</dbReference>
<dbReference type="CDD" id="cd03334">
    <property type="entry name" value="Fab1_TCP"/>
    <property type="match status" value="1"/>
</dbReference>
<dbReference type="GO" id="GO:0010008">
    <property type="term" value="C:endosome membrane"/>
    <property type="evidence" value="ECO:0007669"/>
    <property type="project" value="TreeGrafter"/>
</dbReference>
<dbReference type="Pfam" id="PF00118">
    <property type="entry name" value="Cpn60_TCP1"/>
    <property type="match status" value="1"/>
</dbReference>
<evidence type="ECO:0000313" key="8">
    <source>
        <dbReference type="Proteomes" id="UP000325577"/>
    </source>
</evidence>
<dbReference type="GO" id="GO:0046854">
    <property type="term" value="P:phosphatidylinositol phosphate biosynthetic process"/>
    <property type="evidence" value="ECO:0007669"/>
    <property type="project" value="TreeGrafter"/>
</dbReference>
<feature type="domain" description="FYVE-type" evidence="6">
    <location>
        <begin position="3"/>
        <end position="72"/>
    </location>
</feature>
<feature type="compositionally biased region" description="Low complexity" evidence="5">
    <location>
        <begin position="86"/>
        <end position="95"/>
    </location>
</feature>
<keyword evidence="2 4" id="KW-0863">Zinc-finger</keyword>
<dbReference type="SUPFAM" id="SSF52029">
    <property type="entry name" value="GroEL apical domain-like"/>
    <property type="match status" value="1"/>
</dbReference>
<keyword evidence="3" id="KW-0862">Zinc</keyword>
<keyword evidence="1" id="KW-0479">Metal-binding</keyword>
<dbReference type="InterPro" id="IPR011011">
    <property type="entry name" value="Znf_FYVE_PHD"/>
</dbReference>
<feature type="compositionally biased region" description="Low complexity" evidence="5">
    <location>
        <begin position="172"/>
        <end position="182"/>
    </location>
</feature>
<dbReference type="InterPro" id="IPR000306">
    <property type="entry name" value="Znf_FYVE"/>
</dbReference>
<keyword evidence="8" id="KW-1185">Reference proteome</keyword>
<dbReference type="InterPro" id="IPR002423">
    <property type="entry name" value="Cpn60/GroEL/TCP-1"/>
</dbReference>
<dbReference type="GO" id="GO:0008270">
    <property type="term" value="F:zinc ion binding"/>
    <property type="evidence" value="ECO:0007669"/>
    <property type="project" value="UniProtKB-KW"/>
</dbReference>
<dbReference type="GO" id="GO:0000285">
    <property type="term" value="F:1-phosphatidylinositol-3-phosphate 5-kinase activity"/>
    <property type="evidence" value="ECO:0007669"/>
    <property type="project" value="TreeGrafter"/>
</dbReference>
<dbReference type="InterPro" id="IPR013083">
    <property type="entry name" value="Znf_RING/FYVE/PHD"/>
</dbReference>
<evidence type="ECO:0000256" key="5">
    <source>
        <dbReference type="SAM" id="MobiDB-lite"/>
    </source>
</evidence>
<dbReference type="OrthoDB" id="158357at2759"/>
<feature type="compositionally biased region" description="Basic and acidic residues" evidence="5">
    <location>
        <begin position="688"/>
        <end position="708"/>
    </location>
</feature>
<dbReference type="Pfam" id="PF01363">
    <property type="entry name" value="FYVE"/>
    <property type="match status" value="1"/>
</dbReference>